<accession>A0A120KL90</accession>
<dbReference type="EMBL" id="CP014228">
    <property type="protein sequence ID" value="AMD87571.1"/>
    <property type="molecule type" value="Genomic_DNA"/>
</dbReference>
<feature type="region of interest" description="Disordered" evidence="1">
    <location>
        <begin position="1"/>
        <end position="27"/>
    </location>
</feature>
<dbReference type="AlphaFoldDB" id="A0A120KL90"/>
<keyword evidence="3" id="KW-1185">Reference proteome</keyword>
<reference evidence="3" key="1">
    <citation type="submission" date="2016-02" db="EMBL/GenBank/DDBJ databases">
        <authorList>
            <person name="Holder M.E."/>
            <person name="Ajami N.J."/>
            <person name="Petrosino J.F."/>
        </authorList>
    </citation>
    <scope>NUCLEOTIDE SEQUENCE [LARGE SCALE GENOMIC DNA]</scope>
    <source>
        <strain evidence="3">CCUG 36733</strain>
    </source>
</reference>
<gene>
    <name evidence="2" type="ORF">AXF14_08220</name>
</gene>
<dbReference type="KEGG" id="ard:AXF14_08220"/>
<sequence>MDDHDLTTEEPDDDELDGATTVIPPDHRPPWWLSVTIAVADTGVTTARGERIDDLLVDETVLPST</sequence>
<evidence type="ECO:0000256" key="1">
    <source>
        <dbReference type="SAM" id="MobiDB-lite"/>
    </source>
</evidence>
<dbReference type="RefSeq" id="WP_067942399.1">
    <property type="nucleotide sequence ID" value="NZ_CAUSVG010000040.1"/>
</dbReference>
<evidence type="ECO:0000313" key="3">
    <source>
        <dbReference type="Proteomes" id="UP000065220"/>
    </source>
</evidence>
<name>A0A120KL90_ACTRD</name>
<organism evidence="2 3">
    <name type="scientific">Actinomyces radicidentis</name>
    <dbReference type="NCBI Taxonomy" id="111015"/>
    <lineage>
        <taxon>Bacteria</taxon>
        <taxon>Bacillati</taxon>
        <taxon>Actinomycetota</taxon>
        <taxon>Actinomycetes</taxon>
        <taxon>Actinomycetales</taxon>
        <taxon>Actinomycetaceae</taxon>
        <taxon>Actinomyces</taxon>
    </lineage>
</organism>
<protein>
    <submittedName>
        <fullName evidence="2">Uncharacterized protein</fullName>
    </submittedName>
</protein>
<evidence type="ECO:0000313" key="2">
    <source>
        <dbReference type="EMBL" id="AMD87571.1"/>
    </source>
</evidence>
<dbReference type="Proteomes" id="UP000065220">
    <property type="component" value="Chromosome"/>
</dbReference>
<proteinExistence type="predicted"/>
<feature type="compositionally biased region" description="Acidic residues" evidence="1">
    <location>
        <begin position="8"/>
        <end position="17"/>
    </location>
</feature>